<sequence>MSNNISFYCVGFIWKESDPESQLDRFFKEDLWESGSDKKYLSIIKAVKVGSLLAARTTFTKVVNNNKISVSKIHSVGVVTKNFEDGIKLEVKWQKKFQPFEIEQNGVNRSTISKVNNSQIIRQIFGNFDFWIKDGNIPFYTTLTGRIDNKFYPCFKLTKDEWDDFTYKTQYTVYYHEDENTSVKIGKSKFLDRNTDSGNLPDFFLRLDDFYCSLGQDNAYYSNLKNKLDKKTADYYLDAVNDLSVNKGLSIEFDHLVAFRQSLIRSSEAQKAYREGKNVYNGVNKKNTFDFEFSTMIGNALEPHKIHFKFSEDDVLPFRVKVLIGKNGTGKTQYLSRLASTLSGLKDEGYFDSELMPPFSRVITISYSLFDRFPRPEKTKGFSYYYCGFRGGKGFLTPNQMNSRFMKAVKVLQESRRISYFGKYLTEILDGNIVDEILDEDFLEIRASSFKLFYKDDYSKYSSGQLIMILVLAELIAYVTEDSLILIDEPETHLHPNSISLFIGVINKILKKYESYAIIATHSSQVVQEVPAKDIVVLERFENVAGTRSVGLETFGENLNTITQRIFNTINNDEYYRIFLKRLSKSMNYESILTEFENKSQPLSLNAKMYLQSLYEESNTTN</sequence>
<gene>
    <name evidence="2" type="ORF">EG340_03140</name>
</gene>
<dbReference type="RefSeq" id="WP_123885182.1">
    <property type="nucleotide sequence ID" value="NZ_CP033928.1"/>
</dbReference>
<evidence type="ECO:0000313" key="2">
    <source>
        <dbReference type="EMBL" id="AZA60095.1"/>
    </source>
</evidence>
<dbReference type="AlphaFoldDB" id="A0A3G6N2G8"/>
<dbReference type="EMBL" id="CP033928">
    <property type="protein sequence ID" value="AZA60095.1"/>
    <property type="molecule type" value="Genomic_DNA"/>
</dbReference>
<evidence type="ECO:0000313" key="3">
    <source>
        <dbReference type="Proteomes" id="UP000269076"/>
    </source>
</evidence>
<accession>A0A3G6N2G8</accession>
<proteinExistence type="predicted"/>
<protein>
    <recommendedName>
        <fullName evidence="1">ATPase AAA-type core domain-containing protein</fullName>
    </recommendedName>
</protein>
<dbReference type="InterPro" id="IPR051396">
    <property type="entry name" value="Bact_Antivir_Def_Nuclease"/>
</dbReference>
<evidence type="ECO:0000259" key="1">
    <source>
        <dbReference type="Pfam" id="PF13304"/>
    </source>
</evidence>
<dbReference type="GO" id="GO:0005524">
    <property type="term" value="F:ATP binding"/>
    <property type="evidence" value="ECO:0007669"/>
    <property type="project" value="InterPro"/>
</dbReference>
<feature type="domain" description="ATPase AAA-type core" evidence="1">
    <location>
        <begin position="458"/>
        <end position="526"/>
    </location>
</feature>
<dbReference type="InterPro" id="IPR003959">
    <property type="entry name" value="ATPase_AAA_core"/>
</dbReference>
<dbReference type="InterPro" id="IPR027417">
    <property type="entry name" value="P-loop_NTPase"/>
</dbReference>
<organism evidence="2 3">
    <name type="scientific">Chryseobacterium indoltheticum</name>
    <dbReference type="NCBI Taxonomy" id="254"/>
    <lineage>
        <taxon>Bacteria</taxon>
        <taxon>Pseudomonadati</taxon>
        <taxon>Bacteroidota</taxon>
        <taxon>Flavobacteriia</taxon>
        <taxon>Flavobacteriales</taxon>
        <taxon>Weeksellaceae</taxon>
        <taxon>Chryseobacterium group</taxon>
        <taxon>Chryseobacterium</taxon>
    </lineage>
</organism>
<reference evidence="2 3" key="1">
    <citation type="submission" date="2018-11" db="EMBL/GenBank/DDBJ databases">
        <title>Proposal to divide the Flavobacteriaceae and reorganize its genera based on Amino Acid Identity values calculated from whole genome sequences.</title>
        <authorList>
            <person name="Nicholson A.C."/>
            <person name="Gulvik C.A."/>
            <person name="Whitney A.M."/>
            <person name="Humrighouse B.W."/>
            <person name="Bell M."/>
            <person name="Holmes B."/>
            <person name="Steigerwalt A."/>
            <person name="Villarma A."/>
            <person name="Sheth M."/>
            <person name="Batra D."/>
            <person name="Pryor J."/>
            <person name="Bernardet J.-F."/>
            <person name="Hugo C."/>
            <person name="Kampfer P."/>
            <person name="Newman J."/>
            <person name="Mcquiston J.R."/>
        </authorList>
    </citation>
    <scope>NUCLEOTIDE SEQUENCE [LARGE SCALE GENOMIC DNA]</scope>
    <source>
        <strain evidence="2 3">G0211</strain>
    </source>
</reference>
<dbReference type="Pfam" id="PF13304">
    <property type="entry name" value="AAA_21"/>
    <property type="match status" value="1"/>
</dbReference>
<dbReference type="PANTHER" id="PTHR43581">
    <property type="entry name" value="ATP/GTP PHOSPHATASE"/>
    <property type="match status" value="1"/>
</dbReference>
<dbReference type="GO" id="GO:0016887">
    <property type="term" value="F:ATP hydrolysis activity"/>
    <property type="evidence" value="ECO:0007669"/>
    <property type="project" value="InterPro"/>
</dbReference>
<dbReference type="Proteomes" id="UP000269076">
    <property type="component" value="Chromosome"/>
</dbReference>
<name>A0A3G6N2G8_9FLAO</name>
<dbReference type="Gene3D" id="3.40.50.300">
    <property type="entry name" value="P-loop containing nucleotide triphosphate hydrolases"/>
    <property type="match status" value="1"/>
</dbReference>
<dbReference type="PANTHER" id="PTHR43581:SF2">
    <property type="entry name" value="EXCINUCLEASE ATPASE SUBUNIT"/>
    <property type="match status" value="1"/>
</dbReference>
<dbReference type="SUPFAM" id="SSF52540">
    <property type="entry name" value="P-loop containing nucleoside triphosphate hydrolases"/>
    <property type="match status" value="1"/>
</dbReference>